<name>X1RMI4_9ZZZZ</name>
<gene>
    <name evidence="1" type="ORF">S12H4_05507</name>
</gene>
<reference evidence="1" key="1">
    <citation type="journal article" date="2014" name="Front. Microbiol.">
        <title>High frequency of phylogenetically diverse reductive dehalogenase-homologous genes in deep subseafloor sedimentary metagenomes.</title>
        <authorList>
            <person name="Kawai M."/>
            <person name="Futagami T."/>
            <person name="Toyoda A."/>
            <person name="Takaki Y."/>
            <person name="Nishi S."/>
            <person name="Hori S."/>
            <person name="Arai W."/>
            <person name="Tsubouchi T."/>
            <person name="Morono Y."/>
            <person name="Uchiyama I."/>
            <person name="Ito T."/>
            <person name="Fujiyama A."/>
            <person name="Inagaki F."/>
            <person name="Takami H."/>
        </authorList>
    </citation>
    <scope>NUCLEOTIDE SEQUENCE</scope>
    <source>
        <strain evidence="1">Expedition CK06-06</strain>
    </source>
</reference>
<organism evidence="1">
    <name type="scientific">marine sediment metagenome</name>
    <dbReference type="NCBI Taxonomy" id="412755"/>
    <lineage>
        <taxon>unclassified sequences</taxon>
        <taxon>metagenomes</taxon>
        <taxon>ecological metagenomes</taxon>
    </lineage>
</organism>
<comment type="caution">
    <text evidence="1">The sequence shown here is derived from an EMBL/GenBank/DDBJ whole genome shotgun (WGS) entry which is preliminary data.</text>
</comment>
<evidence type="ECO:0000313" key="1">
    <source>
        <dbReference type="EMBL" id="GAI64375.1"/>
    </source>
</evidence>
<sequence>ELCRVITKQVNNADTLPISEGLQGFIDLVGKEPPATPIVKENL</sequence>
<accession>X1RMI4</accession>
<dbReference type="EMBL" id="BARW01001833">
    <property type="protein sequence ID" value="GAI64375.1"/>
    <property type="molecule type" value="Genomic_DNA"/>
</dbReference>
<protein>
    <submittedName>
        <fullName evidence="1">Uncharacterized protein</fullName>
    </submittedName>
</protein>
<proteinExistence type="predicted"/>
<dbReference type="AlphaFoldDB" id="X1RMI4"/>
<feature type="non-terminal residue" evidence="1">
    <location>
        <position position="1"/>
    </location>
</feature>